<proteinExistence type="predicted"/>
<evidence type="ECO:0000313" key="3">
    <source>
        <dbReference type="Proteomes" id="UP000653565"/>
    </source>
</evidence>
<evidence type="ECO:0000256" key="1">
    <source>
        <dbReference type="SAM" id="MobiDB-lite"/>
    </source>
</evidence>
<reference evidence="2" key="1">
    <citation type="journal article" date="2020" name="bioRxiv">
        <title>Genomic and phenotypic heterogeneity of clinical isolates of the human pathogens Aspergillus fumigatus, Aspergillus lentulus and Aspergillus fumigatiaffinis.</title>
        <authorList>
            <person name="dos Santos R.A.C."/>
            <person name="Steenwyk J.L."/>
            <person name="Rivero-Menendez O."/>
            <person name="Mead M.E."/>
            <person name="Silva L.P."/>
            <person name="Bastos R.W."/>
            <person name="Alastruey-Izquierdo A."/>
            <person name="Goldman G.H."/>
            <person name="Rokas A."/>
        </authorList>
    </citation>
    <scope>NUCLEOTIDE SEQUENCE</scope>
    <source>
        <strain evidence="2">CNM-CM6805</strain>
    </source>
</reference>
<evidence type="ECO:0000313" key="2">
    <source>
        <dbReference type="EMBL" id="KAF4235239.1"/>
    </source>
</evidence>
<dbReference type="AlphaFoldDB" id="A0A8H4H4N8"/>
<sequence length="518" mass="58248">MGSWPGRMKDPNPTYKGRRKGDIRPSSTVELDLHADPLGPGPGTTSFLSFPHRRLSQPGTSGGHDDHAERNSNVSRLLHGLAGSHSDSFRDTDADVLPSPTNPTEHSDDLQEDRRQDWKSQASHQPSEARDHVPSVGPRTASGRLIEQLEAVSARRLRAREMRVALRYKREDEGKHRAALMKRLNSLLAQDHQLADLIEGLESATDSYLDLEQTYHRTEDELDQDEYVLIQSMQRFAKSLRESPPGLSKATLEAESSASDDGARSFHDEPLEYPPAVFDYLSRVGDARILQERLAELDSQWYTIVDKQRLRSSLNISLDDESLQFLRSYDGSRTQIRKELHETMLDIVRLRAICDERGLRTEDYTGDMDFLYGMGLEEVASQPEDPLKTSAIDDSSPFYEPGSAKVSSAMFINKWLLHQLRHSSVEISRLKAAPEFQQLSDEGWDDANISRLALTVWFSDDTVRNSPQTLSQADDYDYTGATERSKTTRPRLQKSKSEPGITPKNGGSCASPLRTLSL</sequence>
<dbReference type="OrthoDB" id="3553547at2759"/>
<feature type="region of interest" description="Disordered" evidence="1">
    <location>
        <begin position="1"/>
        <end position="142"/>
    </location>
</feature>
<organism evidence="2 3">
    <name type="scientific">Aspergillus fumigatiaffinis</name>
    <dbReference type="NCBI Taxonomy" id="340414"/>
    <lineage>
        <taxon>Eukaryota</taxon>
        <taxon>Fungi</taxon>
        <taxon>Dikarya</taxon>
        <taxon>Ascomycota</taxon>
        <taxon>Pezizomycotina</taxon>
        <taxon>Eurotiomycetes</taxon>
        <taxon>Eurotiomycetidae</taxon>
        <taxon>Eurotiales</taxon>
        <taxon>Aspergillaceae</taxon>
        <taxon>Aspergillus</taxon>
        <taxon>Aspergillus subgen. Fumigati</taxon>
    </lineage>
</organism>
<feature type="region of interest" description="Disordered" evidence="1">
    <location>
        <begin position="240"/>
        <end position="266"/>
    </location>
</feature>
<feature type="compositionally biased region" description="Basic and acidic residues" evidence="1">
    <location>
        <begin position="105"/>
        <end position="118"/>
    </location>
</feature>
<feature type="region of interest" description="Disordered" evidence="1">
    <location>
        <begin position="468"/>
        <end position="518"/>
    </location>
</feature>
<name>A0A8H4H4N8_9EURO</name>
<reference evidence="2" key="2">
    <citation type="submission" date="2020-04" db="EMBL/GenBank/DDBJ databases">
        <authorList>
            <person name="Santos R.A.C."/>
            <person name="Steenwyk J.L."/>
            <person name="Rivero-Menendez O."/>
            <person name="Mead M.E."/>
            <person name="Silva L.P."/>
            <person name="Bastos R.W."/>
            <person name="Alastruey-Izquierdo A."/>
            <person name="Goldman G.H."/>
            <person name="Rokas A."/>
        </authorList>
    </citation>
    <scope>NUCLEOTIDE SEQUENCE</scope>
    <source>
        <strain evidence="2">CNM-CM6805</strain>
    </source>
</reference>
<dbReference type="EMBL" id="JAAAPX010000061">
    <property type="protein sequence ID" value="KAF4235239.1"/>
    <property type="molecule type" value="Genomic_DNA"/>
</dbReference>
<protein>
    <submittedName>
        <fullName evidence="2">Uncharacterized protein</fullName>
    </submittedName>
</protein>
<accession>A0A8H4H4N8</accession>
<keyword evidence="3" id="KW-1185">Reference proteome</keyword>
<dbReference type="Proteomes" id="UP000653565">
    <property type="component" value="Unassembled WGS sequence"/>
</dbReference>
<comment type="caution">
    <text evidence="2">The sequence shown here is derived from an EMBL/GenBank/DDBJ whole genome shotgun (WGS) entry which is preliminary data.</text>
</comment>
<gene>
    <name evidence="2" type="ORF">CNMCM6805_008175</name>
</gene>